<sequence>MEASESGFVVTGAERGSGVCGRQVRAGGGGLKLDAGRPRAAYASTRTPRHPPAADAAAAGQEEPSRPPRPALPQLAVLCRPLEVSHLKLRLE</sequence>
<organism evidence="2 3">
    <name type="scientific">Sorghum bicolor</name>
    <name type="common">Sorghum</name>
    <name type="synonym">Sorghum vulgare</name>
    <dbReference type="NCBI Taxonomy" id="4558"/>
    <lineage>
        <taxon>Eukaryota</taxon>
        <taxon>Viridiplantae</taxon>
        <taxon>Streptophyta</taxon>
        <taxon>Embryophyta</taxon>
        <taxon>Tracheophyta</taxon>
        <taxon>Spermatophyta</taxon>
        <taxon>Magnoliopsida</taxon>
        <taxon>Liliopsida</taxon>
        <taxon>Poales</taxon>
        <taxon>Poaceae</taxon>
        <taxon>PACMAD clade</taxon>
        <taxon>Panicoideae</taxon>
        <taxon>Andropogonodae</taxon>
        <taxon>Andropogoneae</taxon>
        <taxon>Sorghinae</taxon>
        <taxon>Sorghum</taxon>
    </lineage>
</organism>
<reference evidence="2 3" key="1">
    <citation type="journal article" date="2009" name="Nature">
        <title>The Sorghum bicolor genome and the diversification of grasses.</title>
        <authorList>
            <person name="Paterson A.H."/>
            <person name="Bowers J.E."/>
            <person name="Bruggmann R."/>
            <person name="Dubchak I."/>
            <person name="Grimwood J."/>
            <person name="Gundlach H."/>
            <person name="Haberer G."/>
            <person name="Hellsten U."/>
            <person name="Mitros T."/>
            <person name="Poliakov A."/>
            <person name="Schmutz J."/>
            <person name="Spannagl M."/>
            <person name="Tang H."/>
            <person name="Wang X."/>
            <person name="Wicker T."/>
            <person name="Bharti A.K."/>
            <person name="Chapman J."/>
            <person name="Feltus F.A."/>
            <person name="Gowik U."/>
            <person name="Grigoriev I.V."/>
            <person name="Lyons E."/>
            <person name="Maher C.A."/>
            <person name="Martis M."/>
            <person name="Narechania A."/>
            <person name="Otillar R.P."/>
            <person name="Penning B.W."/>
            <person name="Salamov A.A."/>
            <person name="Wang Y."/>
            <person name="Zhang L."/>
            <person name="Carpita N.C."/>
            <person name="Freeling M."/>
            <person name="Gingle A.R."/>
            <person name="Hash C.T."/>
            <person name="Keller B."/>
            <person name="Klein P."/>
            <person name="Kresovich S."/>
            <person name="McCann M.C."/>
            <person name="Ming R."/>
            <person name="Peterson D.G."/>
            <person name="Mehboob-ur-Rahman"/>
            <person name="Ware D."/>
            <person name="Westhoff P."/>
            <person name="Mayer K.F."/>
            <person name="Messing J."/>
            <person name="Rokhsar D.S."/>
        </authorList>
    </citation>
    <scope>NUCLEOTIDE SEQUENCE [LARGE SCALE GENOMIC DNA]</scope>
    <source>
        <strain evidence="3">cv. BTx623</strain>
    </source>
</reference>
<evidence type="ECO:0000313" key="2">
    <source>
        <dbReference type="EMBL" id="OQU88653.1"/>
    </source>
</evidence>
<reference evidence="3" key="2">
    <citation type="journal article" date="2018" name="Plant J.">
        <title>The Sorghum bicolor reference genome: improved assembly, gene annotations, a transcriptome atlas, and signatures of genome organization.</title>
        <authorList>
            <person name="McCormick R.F."/>
            <person name="Truong S.K."/>
            <person name="Sreedasyam A."/>
            <person name="Jenkins J."/>
            <person name="Shu S."/>
            <person name="Sims D."/>
            <person name="Kennedy M."/>
            <person name="Amirebrahimi M."/>
            <person name="Weers B.D."/>
            <person name="McKinley B."/>
            <person name="Mattison A."/>
            <person name="Morishige D.T."/>
            <person name="Grimwood J."/>
            <person name="Schmutz J."/>
            <person name="Mullet J.E."/>
        </authorList>
    </citation>
    <scope>NUCLEOTIDE SEQUENCE [LARGE SCALE GENOMIC DNA]</scope>
    <source>
        <strain evidence="3">cv. BTx623</strain>
    </source>
</reference>
<proteinExistence type="predicted"/>
<dbReference type="Gramene" id="OQU88653">
    <property type="protein sequence ID" value="OQU88653"/>
    <property type="gene ID" value="SORBI_3002G069050"/>
</dbReference>
<accession>A0A1W0W2S6</accession>
<evidence type="ECO:0000256" key="1">
    <source>
        <dbReference type="SAM" id="MobiDB-lite"/>
    </source>
</evidence>
<dbReference type="AlphaFoldDB" id="A0A1W0W2S6"/>
<keyword evidence="3" id="KW-1185">Reference proteome</keyword>
<dbReference type="Proteomes" id="UP000000768">
    <property type="component" value="Chromosome 2"/>
</dbReference>
<evidence type="ECO:0000313" key="3">
    <source>
        <dbReference type="Proteomes" id="UP000000768"/>
    </source>
</evidence>
<dbReference type="InParanoid" id="A0A1W0W2S6"/>
<name>A0A1W0W2S6_SORBI</name>
<protein>
    <submittedName>
        <fullName evidence="2">Uncharacterized protein</fullName>
    </submittedName>
</protein>
<feature type="region of interest" description="Disordered" evidence="1">
    <location>
        <begin position="19"/>
        <end position="72"/>
    </location>
</feature>
<gene>
    <name evidence="2" type="ORF">SORBI_3002G069050</name>
</gene>
<dbReference type="EMBL" id="CM000761">
    <property type="protein sequence ID" value="OQU88653.1"/>
    <property type="molecule type" value="Genomic_DNA"/>
</dbReference>